<dbReference type="GO" id="GO:0035097">
    <property type="term" value="C:histone methyltransferase complex"/>
    <property type="evidence" value="ECO:0007669"/>
    <property type="project" value="TreeGrafter"/>
</dbReference>
<keyword evidence="4" id="KW-0539">Nucleus</keyword>
<keyword evidence="3" id="KW-0804">Transcription</keyword>
<evidence type="ECO:0000256" key="2">
    <source>
        <dbReference type="ARBA" id="ARBA00023015"/>
    </source>
</evidence>
<feature type="region of interest" description="Disordered" evidence="5">
    <location>
        <begin position="803"/>
        <end position="843"/>
    </location>
</feature>
<keyword evidence="2" id="KW-0805">Transcription regulation</keyword>
<evidence type="ECO:0000313" key="7">
    <source>
        <dbReference type="EMBL" id="SPD33142.1"/>
    </source>
</evidence>
<reference evidence="7" key="1">
    <citation type="submission" date="2018-02" db="EMBL/GenBank/DDBJ databases">
        <authorList>
            <person name="Cohen D.B."/>
            <person name="Kent A.D."/>
        </authorList>
    </citation>
    <scope>NUCLEOTIDE SEQUENCE</scope>
</reference>
<protein>
    <recommendedName>
        <fullName evidence="6">Tify domain-containing protein</fullName>
    </recommendedName>
</protein>
<dbReference type="Pfam" id="PF16135">
    <property type="entry name" value="TDBD"/>
    <property type="match status" value="1"/>
</dbReference>
<evidence type="ECO:0000256" key="1">
    <source>
        <dbReference type="ARBA" id="ARBA00004123"/>
    </source>
</evidence>
<evidence type="ECO:0000256" key="4">
    <source>
        <dbReference type="ARBA" id="ARBA00023242"/>
    </source>
</evidence>
<dbReference type="InterPro" id="IPR032308">
    <property type="entry name" value="TDBD"/>
</dbReference>
<sequence>MEMNTGCYSFPHVGPDLRSTMFGRMQDPVFPNSLNFNIHKPGSADLGNSFLALLSGPPSLLQCDFQEFSCPKPSGSSGKLPTIASSVNVNAVGSGIPLISSGLLSENLSNQNLRNGEDLCPVVSSRAEVRSNFSGNSVLHDFQGSDLAKAVISHIVPGNEKVNSLSGEWHSTIPANPGKLSSPNVQCSQKLPLEANSSISKQSSSFMSGCPRVFCLGTSGYLLLSNTGLLGVVCSCHRFHMSVSKFCEHSGLCDVNPGDAVHMDSGETIAQWRKLYFQKFEIRVPEDQSEWDWPEGLSVTAGFVKSSVTMPNMCKSSDLSHLVSSSGGLVRSGQPLDHVLYPKNSHTDQDLLFDALQNKKQRNIQDVDNVLFKSLNGTSWRNLHAVVDNQIMELPVSRCSTPQKLFGSGLDNGCQSIAAYVDFIMKNGNSSISQSTLQNLRDLGKDSDVSRSKNAKDSVIVGRDATSSNIELRLGQPYQPSQTSGNSVLPVIGPQLFDKLVNPPKSCFHRQMIHNAANYREEEEYRQYHHCDADPFNSSIEKEPNQLNLRNHTFGISNAIDAARLEKFKGNVAKSSVISQFADFHTPTKDSVHSKANVNIVNGGEHVMPRALNCESHDAECDPFTVCWNGGNSFERQLNISELSSLRLMDKGKGVGCVADVSYVAKDTGFGNHKQVENSILGGSSDPFFAAVSDKSCYSCQLSNVPPDASDTRNLFTYLEKVPCLGSSGHGDHVGLRSNLPSQGVSMGFPLVTSTSTLDRSPSFLRQEGICVSPYLLDENLRLLALRQIMDLSKQQHALSSLMNQEQGKYGGPSIVQHSLVDPSTSQEQRHRPNLSSGQDVSEASMNLLQSAATFRMGDIEKVASVTGKLGRSDNNVSRSSERGICCQRVPDTYYQGKCSFEAHTNYFGRNFDSQVGSSPNAFNEQMGIGSGEGSIIVNPKYAKDHFLLKDTNISLDQSGKLNEQLHKNRVCHASQWRDVPSKVKGICDATVVEQLANVLDRRGNDGSQLRDASVKYFNGAMQIGGSLKVQENSNLSSGCSAPAVTQSSIEVNDIDFSTVDAGDKGYVSNDIVDEGSGIDKCWSSDDALGSERSAEFLGSTCRTNLRKEGSFHVLNNQPSRSLLDELKLIDSLTWKKDRNQIHSWHEIHTGLAVNEKSNPSRKTESGTGNRKRAIKLKMLSASLPSAGHPVQPYENLKRIVSTELPPCSSKDMQKVTQSGQGTSLVSGSSFIQPNSKRRLPLLSSAKALSHKRGVREDDYQTELNGDTDFCNNPEVSGRKKLRRDFTSGTFRKFRMQESTREEAEKTENYNSVVCIRTPSSQQVNVCYRKARPVVCGKYGEISSGKGVLKPAKIVPLSRILKNARRCTLPKNCKRRLTSMRELKKTNSTGIDLCSNKFTDLKNEEDNASHSVTICDKMNLDTSMEETDKAWCIEDKQFPKKLSILEKENDDKSEKLHSNVPVQLKLKCKEIRKRSIYELTVKGKKSSAKSFPCLKTSKCIPEMKVGKISKNAEHSKLHFESELILILMVLVQIYSRAQSVLDVLSECIRLAMVFPKYLKAIGIADRAGQVQKIS</sequence>
<gene>
    <name evidence="7" type="ORF">FSB_LOCUS61024</name>
</gene>
<comment type="subcellular location">
    <subcellularLocation>
        <location evidence="1">Nucleus</location>
    </subcellularLocation>
</comment>
<dbReference type="GO" id="GO:0042800">
    <property type="term" value="F:histone H3K4 methyltransferase activity"/>
    <property type="evidence" value="ECO:0007669"/>
    <property type="project" value="TreeGrafter"/>
</dbReference>
<evidence type="ECO:0000259" key="6">
    <source>
        <dbReference type="Pfam" id="PF16135"/>
    </source>
</evidence>
<accession>A0A2N9J7D5</accession>
<proteinExistence type="predicted"/>
<dbReference type="EMBL" id="OIVN01006438">
    <property type="protein sequence ID" value="SPD33142.1"/>
    <property type="molecule type" value="Genomic_DNA"/>
</dbReference>
<organism evidence="7">
    <name type="scientific">Fagus sylvatica</name>
    <name type="common">Beechnut</name>
    <dbReference type="NCBI Taxonomy" id="28930"/>
    <lineage>
        <taxon>Eukaryota</taxon>
        <taxon>Viridiplantae</taxon>
        <taxon>Streptophyta</taxon>
        <taxon>Embryophyta</taxon>
        <taxon>Tracheophyta</taxon>
        <taxon>Spermatophyta</taxon>
        <taxon>Magnoliopsida</taxon>
        <taxon>eudicotyledons</taxon>
        <taxon>Gunneridae</taxon>
        <taxon>Pentapetalae</taxon>
        <taxon>rosids</taxon>
        <taxon>fabids</taxon>
        <taxon>Fagales</taxon>
        <taxon>Fagaceae</taxon>
        <taxon>Fagus</taxon>
    </lineage>
</organism>
<feature type="compositionally biased region" description="Polar residues" evidence="5">
    <location>
        <begin position="834"/>
        <end position="843"/>
    </location>
</feature>
<feature type="domain" description="Tify" evidence="6">
    <location>
        <begin position="228"/>
        <end position="274"/>
    </location>
</feature>
<evidence type="ECO:0000256" key="5">
    <source>
        <dbReference type="SAM" id="MobiDB-lite"/>
    </source>
</evidence>
<evidence type="ECO:0000256" key="3">
    <source>
        <dbReference type="ARBA" id="ARBA00023163"/>
    </source>
</evidence>
<name>A0A2N9J7D5_FAGSY</name>
<dbReference type="PANTHER" id="PTHR45838">
    <property type="entry name" value="HISTONE-LYSINE-N-METHYLTRANSFERASE 2 KMT2 FAMILY MEMBER"/>
    <property type="match status" value="1"/>
</dbReference>
<dbReference type="GO" id="GO:0045893">
    <property type="term" value="P:positive regulation of DNA-templated transcription"/>
    <property type="evidence" value="ECO:0007669"/>
    <property type="project" value="TreeGrafter"/>
</dbReference>
<dbReference type="PANTHER" id="PTHR45838:SF4">
    <property type="entry name" value="HISTONE-LYSINE N-METHYLTRANSFERASE TRITHORAX"/>
    <property type="match status" value="1"/>
</dbReference>